<evidence type="ECO:0000313" key="2">
    <source>
        <dbReference type="EMBL" id="QYL17339.1"/>
    </source>
</evidence>
<dbReference type="RefSeq" id="WP_071948040.1">
    <property type="nucleotide sequence ID" value="NZ_BAAAVX010000004.1"/>
</dbReference>
<reference evidence="2 3" key="1">
    <citation type="submission" date="2021-07" db="EMBL/GenBank/DDBJ databases">
        <title>Whole genome sequencing of non-tuberculosis mycobacteria type-strains.</title>
        <authorList>
            <person name="Igarashi Y."/>
            <person name="Osugi A."/>
            <person name="Mitarai S."/>
        </authorList>
    </citation>
    <scope>NUCLEOTIDE SEQUENCE [LARGE SCALE GENOMIC DNA]</scope>
    <source>
        <strain evidence="2 3">JCM 16370</strain>
    </source>
</reference>
<sequence>MSASRRTRSKIGAALVGASAALAGVFLVVIQVERGGGETVMSDPGSFTVPATNTMTTGATTSTSPGQPSVSASIATPQITTTPTSSSPG</sequence>
<gene>
    <name evidence="2" type="ORF">K0O64_01780</name>
</gene>
<evidence type="ECO:0000313" key="3">
    <source>
        <dbReference type="Proteomes" id="UP000825367"/>
    </source>
</evidence>
<name>A0ABX8VHP8_9MYCO</name>
<feature type="compositionally biased region" description="Low complexity" evidence="1">
    <location>
        <begin position="48"/>
        <end position="89"/>
    </location>
</feature>
<dbReference type="EMBL" id="CP080333">
    <property type="protein sequence ID" value="QYL17339.1"/>
    <property type="molecule type" value="Genomic_DNA"/>
</dbReference>
<dbReference type="Proteomes" id="UP000825367">
    <property type="component" value="Chromosome"/>
</dbReference>
<evidence type="ECO:0000256" key="1">
    <source>
        <dbReference type="SAM" id="MobiDB-lite"/>
    </source>
</evidence>
<feature type="region of interest" description="Disordered" evidence="1">
    <location>
        <begin position="38"/>
        <end position="89"/>
    </location>
</feature>
<organism evidence="2 3">
    <name type="scientific">Mycolicibacterium pallens</name>
    <dbReference type="NCBI Taxonomy" id="370524"/>
    <lineage>
        <taxon>Bacteria</taxon>
        <taxon>Bacillati</taxon>
        <taxon>Actinomycetota</taxon>
        <taxon>Actinomycetes</taxon>
        <taxon>Mycobacteriales</taxon>
        <taxon>Mycobacteriaceae</taxon>
        <taxon>Mycolicibacterium</taxon>
    </lineage>
</organism>
<protein>
    <recommendedName>
        <fullName evidence="4">Serine/threonine protein kinase</fullName>
    </recommendedName>
</protein>
<keyword evidence="3" id="KW-1185">Reference proteome</keyword>
<accession>A0ABX8VHP8</accession>
<evidence type="ECO:0008006" key="4">
    <source>
        <dbReference type="Google" id="ProtNLM"/>
    </source>
</evidence>
<proteinExistence type="predicted"/>